<proteinExistence type="predicted"/>
<keyword evidence="1" id="KW-0812">Transmembrane</keyword>
<dbReference type="Pfam" id="PF00149">
    <property type="entry name" value="Metallophos"/>
    <property type="match status" value="1"/>
</dbReference>
<dbReference type="Gene3D" id="3.60.21.10">
    <property type="match status" value="1"/>
</dbReference>
<organism evidence="3 4">
    <name type="scientific">Tetraparma gracilis</name>
    <dbReference type="NCBI Taxonomy" id="2962635"/>
    <lineage>
        <taxon>Eukaryota</taxon>
        <taxon>Sar</taxon>
        <taxon>Stramenopiles</taxon>
        <taxon>Ochrophyta</taxon>
        <taxon>Bolidophyceae</taxon>
        <taxon>Parmales</taxon>
        <taxon>Triparmaceae</taxon>
        <taxon>Tetraparma</taxon>
    </lineage>
</organism>
<keyword evidence="1" id="KW-1133">Transmembrane helix</keyword>
<sequence length="668" mass="76724">MLFVLSNVYTDSSTANLSTPVALTGVWLVTRVAKILEHLFYRRLPATLSRRLTRRHRQQRLHKLRQSNRYPQLPSKRENSRFCMLGPVQWYRWQCFQDAVYFKVLGAQRTIHDDMRAKYAGRKRTHDFSARSPLGAGDDFFFDFVADTGDSFNGTYSINSLLASTVCGLPSPSLLLHGGDLSYPWPQRHEMWNRFVLPLEYSRPMPTWRPPPPNARPSMFLVPGNHEWDDGLTTFDSLIIDELDTIGQYNVPQQSSYFALKLPRGWWVFGVDSTDIDEGVKDIDDEQYAYFMKVLEEEVGEDDSVIMINHVPEYFWNYCLGFDKGRRFCELRAALGDHFAAQFSGDMHFYKRYVSRDNESDGKQYIICGGGGGFGHSTANPASDVAVANHPFVATSEHPDAPPHEELRLVTDFPTAKESNRYFNRSIFAFRHWGMTKMISFFYLMMAASTDTNREYNGVYQLLFDSLNFQQKGNFYPFLGFVVMFIIHWIFSTANTSGGKLFYVKAFVFSLSHSTAHAVLCVLVSANAMIAYEFVLGDFLRWEGDDLTAVSARRFVFLFTVWFIGGALGHGVTMFYFWGSYNFLNFHWNESFSAVRDEDHKNFLRCCIKPNGDLEVHVIGIDTSVRRWRQNDVQAVQKGGPRLIPQGRKKGRIGKDHVLQPKVVEVVE</sequence>
<dbReference type="InterPro" id="IPR004843">
    <property type="entry name" value="Calcineurin-like_PHP"/>
</dbReference>
<accession>A0ABQ6MD20</accession>
<evidence type="ECO:0000256" key="1">
    <source>
        <dbReference type="SAM" id="Phobius"/>
    </source>
</evidence>
<dbReference type="InterPro" id="IPR029052">
    <property type="entry name" value="Metallo-depent_PP-like"/>
</dbReference>
<evidence type="ECO:0000313" key="3">
    <source>
        <dbReference type="EMBL" id="GMI24110.1"/>
    </source>
</evidence>
<keyword evidence="1" id="KW-0472">Membrane</keyword>
<name>A0ABQ6MD20_9STRA</name>
<dbReference type="PANTHER" id="PTHR34211:SF3">
    <property type="entry name" value="CALCINEURIN-LIKE METALLO-PHOSPHOESTERASE SUPERFAMILY PROTEIN"/>
    <property type="match status" value="1"/>
</dbReference>
<dbReference type="PANTHER" id="PTHR34211">
    <property type="entry name" value="CALCINEURIN-LIKE METALLO-PHOSPHOESTERASE SUPERFAMILY PROTEIN"/>
    <property type="match status" value="1"/>
</dbReference>
<evidence type="ECO:0000313" key="4">
    <source>
        <dbReference type="Proteomes" id="UP001165060"/>
    </source>
</evidence>
<feature type="domain" description="Calcineurin-like phosphoesterase" evidence="2">
    <location>
        <begin position="144"/>
        <end position="348"/>
    </location>
</feature>
<comment type="caution">
    <text evidence="3">The sequence shown here is derived from an EMBL/GenBank/DDBJ whole genome shotgun (WGS) entry which is preliminary data.</text>
</comment>
<feature type="transmembrane region" description="Helical" evidence="1">
    <location>
        <begin position="555"/>
        <end position="578"/>
    </location>
</feature>
<reference evidence="3 4" key="1">
    <citation type="journal article" date="2023" name="Commun. Biol.">
        <title>Genome analysis of Parmales, the sister group of diatoms, reveals the evolutionary specialization of diatoms from phago-mixotrophs to photoautotrophs.</title>
        <authorList>
            <person name="Ban H."/>
            <person name="Sato S."/>
            <person name="Yoshikawa S."/>
            <person name="Yamada K."/>
            <person name="Nakamura Y."/>
            <person name="Ichinomiya M."/>
            <person name="Sato N."/>
            <person name="Blanc-Mathieu R."/>
            <person name="Endo H."/>
            <person name="Kuwata A."/>
            <person name="Ogata H."/>
        </authorList>
    </citation>
    <scope>NUCLEOTIDE SEQUENCE [LARGE SCALE GENOMIC DNA]</scope>
</reference>
<dbReference type="EMBL" id="BRYB01001368">
    <property type="protein sequence ID" value="GMI24110.1"/>
    <property type="molecule type" value="Genomic_DNA"/>
</dbReference>
<keyword evidence="4" id="KW-1185">Reference proteome</keyword>
<protein>
    <recommendedName>
        <fullName evidence="2">Calcineurin-like phosphoesterase domain-containing protein</fullName>
    </recommendedName>
</protein>
<dbReference type="Proteomes" id="UP001165060">
    <property type="component" value="Unassembled WGS sequence"/>
</dbReference>
<evidence type="ECO:0000259" key="2">
    <source>
        <dbReference type="Pfam" id="PF00149"/>
    </source>
</evidence>
<gene>
    <name evidence="3" type="ORF">TeGR_g12778</name>
</gene>
<dbReference type="SUPFAM" id="SSF56300">
    <property type="entry name" value="Metallo-dependent phosphatases"/>
    <property type="match status" value="1"/>
</dbReference>
<feature type="non-terminal residue" evidence="3">
    <location>
        <position position="668"/>
    </location>
</feature>
<feature type="transmembrane region" description="Helical" evidence="1">
    <location>
        <begin position="515"/>
        <end position="535"/>
    </location>
</feature>
<feature type="transmembrane region" description="Helical" evidence="1">
    <location>
        <begin position="475"/>
        <end position="494"/>
    </location>
</feature>